<dbReference type="Proteomes" id="UP000299102">
    <property type="component" value="Unassembled WGS sequence"/>
</dbReference>
<comment type="caution">
    <text evidence="2">The sequence shown here is derived from an EMBL/GenBank/DDBJ whole genome shotgun (WGS) entry which is preliminary data.</text>
</comment>
<feature type="compositionally biased region" description="Polar residues" evidence="1">
    <location>
        <begin position="62"/>
        <end position="72"/>
    </location>
</feature>
<name>A0A4C1VX73_EUMVA</name>
<evidence type="ECO:0000313" key="2">
    <source>
        <dbReference type="EMBL" id="GBP43421.1"/>
    </source>
</evidence>
<organism evidence="2 3">
    <name type="scientific">Eumeta variegata</name>
    <name type="common">Bagworm moth</name>
    <name type="synonym">Eumeta japonica</name>
    <dbReference type="NCBI Taxonomy" id="151549"/>
    <lineage>
        <taxon>Eukaryota</taxon>
        <taxon>Metazoa</taxon>
        <taxon>Ecdysozoa</taxon>
        <taxon>Arthropoda</taxon>
        <taxon>Hexapoda</taxon>
        <taxon>Insecta</taxon>
        <taxon>Pterygota</taxon>
        <taxon>Neoptera</taxon>
        <taxon>Endopterygota</taxon>
        <taxon>Lepidoptera</taxon>
        <taxon>Glossata</taxon>
        <taxon>Ditrysia</taxon>
        <taxon>Tineoidea</taxon>
        <taxon>Psychidae</taxon>
        <taxon>Oiketicinae</taxon>
        <taxon>Eumeta</taxon>
    </lineage>
</organism>
<protein>
    <submittedName>
        <fullName evidence="2">Uncharacterized protein</fullName>
    </submittedName>
</protein>
<reference evidence="2 3" key="1">
    <citation type="journal article" date="2019" name="Commun. Biol.">
        <title>The bagworm genome reveals a unique fibroin gene that provides high tensile strength.</title>
        <authorList>
            <person name="Kono N."/>
            <person name="Nakamura H."/>
            <person name="Ohtoshi R."/>
            <person name="Tomita M."/>
            <person name="Numata K."/>
            <person name="Arakawa K."/>
        </authorList>
    </citation>
    <scope>NUCLEOTIDE SEQUENCE [LARGE SCALE GENOMIC DNA]</scope>
</reference>
<accession>A0A4C1VX73</accession>
<gene>
    <name evidence="2" type="ORF">EVAR_33949_1</name>
</gene>
<evidence type="ECO:0000256" key="1">
    <source>
        <dbReference type="SAM" id="MobiDB-lite"/>
    </source>
</evidence>
<feature type="region of interest" description="Disordered" evidence="1">
    <location>
        <begin position="53"/>
        <end position="72"/>
    </location>
</feature>
<sequence>MRFPLCATALKGGAGGASGAGPAARGGGARVYGNLLRQILSRDERDQIFRRRAAAGGGARATPNNPLKLSSPSLCTPYTNYV</sequence>
<dbReference type="AlphaFoldDB" id="A0A4C1VX73"/>
<keyword evidence="3" id="KW-1185">Reference proteome</keyword>
<dbReference type="EMBL" id="BGZK01000435">
    <property type="protein sequence ID" value="GBP43421.1"/>
    <property type="molecule type" value="Genomic_DNA"/>
</dbReference>
<proteinExistence type="predicted"/>
<evidence type="ECO:0000313" key="3">
    <source>
        <dbReference type="Proteomes" id="UP000299102"/>
    </source>
</evidence>